<organism evidence="2 3">
    <name type="scientific">Suillus discolor</name>
    <dbReference type="NCBI Taxonomy" id="1912936"/>
    <lineage>
        <taxon>Eukaryota</taxon>
        <taxon>Fungi</taxon>
        <taxon>Dikarya</taxon>
        <taxon>Basidiomycota</taxon>
        <taxon>Agaricomycotina</taxon>
        <taxon>Agaricomycetes</taxon>
        <taxon>Agaricomycetidae</taxon>
        <taxon>Boletales</taxon>
        <taxon>Suillineae</taxon>
        <taxon>Suillaceae</taxon>
        <taxon>Suillus</taxon>
    </lineage>
</organism>
<evidence type="ECO:0000313" key="2">
    <source>
        <dbReference type="EMBL" id="KAG2090481.1"/>
    </source>
</evidence>
<dbReference type="Gene3D" id="2.60.120.650">
    <property type="entry name" value="Cupin"/>
    <property type="match status" value="1"/>
</dbReference>
<protein>
    <submittedName>
        <fullName evidence="2">Uncharacterized protein</fullName>
    </submittedName>
</protein>
<dbReference type="RefSeq" id="XP_041286224.1">
    <property type="nucleotide sequence ID" value="XM_041434389.1"/>
</dbReference>
<dbReference type="EMBL" id="JABBWM010000103">
    <property type="protein sequence ID" value="KAG2090481.1"/>
    <property type="molecule type" value="Genomic_DNA"/>
</dbReference>
<name>A0A9P7EVG0_9AGAM</name>
<accession>A0A9P7EVG0</accession>
<proteinExistence type="predicted"/>
<keyword evidence="3" id="KW-1185">Reference proteome</keyword>
<feature type="compositionally biased region" description="Basic and acidic residues" evidence="1">
    <location>
        <begin position="186"/>
        <end position="198"/>
    </location>
</feature>
<dbReference type="SUPFAM" id="SSF51197">
    <property type="entry name" value="Clavaminate synthase-like"/>
    <property type="match status" value="1"/>
</dbReference>
<evidence type="ECO:0000313" key="3">
    <source>
        <dbReference type="Proteomes" id="UP000823399"/>
    </source>
</evidence>
<gene>
    <name evidence="2" type="ORF">F5147DRAFT_658150</name>
</gene>
<comment type="caution">
    <text evidence="2">The sequence shown here is derived from an EMBL/GenBank/DDBJ whole genome shotgun (WGS) entry which is preliminary data.</text>
</comment>
<dbReference type="AlphaFoldDB" id="A0A9P7EVG0"/>
<dbReference type="OrthoDB" id="4161428at2759"/>
<feature type="region of interest" description="Disordered" evidence="1">
    <location>
        <begin position="181"/>
        <end position="204"/>
    </location>
</feature>
<dbReference type="GeneID" id="64696648"/>
<reference evidence="2" key="1">
    <citation type="journal article" date="2020" name="New Phytol.">
        <title>Comparative genomics reveals dynamic genome evolution in host specialist ectomycorrhizal fungi.</title>
        <authorList>
            <person name="Lofgren L.A."/>
            <person name="Nguyen N.H."/>
            <person name="Vilgalys R."/>
            <person name="Ruytinx J."/>
            <person name="Liao H.L."/>
            <person name="Branco S."/>
            <person name="Kuo A."/>
            <person name="LaButti K."/>
            <person name="Lipzen A."/>
            <person name="Andreopoulos W."/>
            <person name="Pangilinan J."/>
            <person name="Riley R."/>
            <person name="Hundley H."/>
            <person name="Na H."/>
            <person name="Barry K."/>
            <person name="Grigoriev I.V."/>
            <person name="Stajich J.E."/>
            <person name="Kennedy P.G."/>
        </authorList>
    </citation>
    <scope>NUCLEOTIDE SEQUENCE</scope>
    <source>
        <strain evidence="2">FC423</strain>
    </source>
</reference>
<evidence type="ECO:0000256" key="1">
    <source>
        <dbReference type="SAM" id="MobiDB-lite"/>
    </source>
</evidence>
<dbReference type="Proteomes" id="UP000823399">
    <property type="component" value="Unassembled WGS sequence"/>
</dbReference>
<sequence>MLNLDEDVNGIMIPKDLRTLWFDHEDQFLEALGMEHLYSAIVHMESHPLCLTHLFHAFSRVANDTDMGTSNRQFWPIPSPPRMIPSMMSDMNIPWLSLTREDTDVADEFDNMETGGADENNNIDPGLSPQMVAKCPPKWLKEISSALPSVHSVPQISHSTPNMATPVDLSFTSPVPLDPISSDTLTRNESHETTHANEDVLMNPDADNADRIGPTAATIEPSLSQEQDVFMDVCPTMDNEVDNNMFKHGEIILDCDVAGLSSNAPTQIMSLIQPITDSAEDSVDQWMLSVRYSDLYHHHPDLDLIIGVLGKHVPNTSKTITWKDGHLTILPTVYDELNINVCDSVDIPIIKFISQFLISTPASKYVIYLPTDTLSHHNILDAVGLALSQNKPVVIRGVGPHQPWTNLSPKYLDRIFALSPYRLVCIHDLKICSQDHVNLMLSGTIASFFESMIDKTKIQCVLDLPLAQVALPEPLQNIDHGLVHGWNQMMHSIPITSKVHPENFTVKGWGLLHHTGFLTYPHHDTEGMLTWTRMEVGVKFWVIFRPKDQQNSHLHLQNFITNLVDFTLHKGILPPSTVHAIYTPVLSVATGGHFYHYMCMHLTELICYIDAENMSPVQEITKLPQYCAEGSNVRITFSLIFSIATYILHSEIDLVRLLVLGITWQDYTVTFSDGAEMCLQQIFVTHAPY</sequence>